<dbReference type="SUPFAM" id="SSF109604">
    <property type="entry name" value="HD-domain/PDEase-like"/>
    <property type="match status" value="1"/>
</dbReference>
<dbReference type="Pfam" id="PF13291">
    <property type="entry name" value="ACT_4"/>
    <property type="match status" value="1"/>
</dbReference>
<dbReference type="Pfam" id="PF13328">
    <property type="entry name" value="HD_4"/>
    <property type="match status" value="1"/>
</dbReference>
<dbReference type="CDD" id="cd01668">
    <property type="entry name" value="TGS_RSH"/>
    <property type="match status" value="1"/>
</dbReference>
<dbReference type="PANTHER" id="PTHR21262">
    <property type="entry name" value="GUANOSINE-3',5'-BIS DIPHOSPHATE 3'-PYROPHOSPHOHYDROLASE"/>
    <property type="match status" value="1"/>
</dbReference>
<dbReference type="InterPro" id="IPR004095">
    <property type="entry name" value="TGS"/>
</dbReference>
<dbReference type="PROSITE" id="PS51880">
    <property type="entry name" value="TGS"/>
    <property type="match status" value="1"/>
</dbReference>
<dbReference type="SMART" id="SM00471">
    <property type="entry name" value="HDc"/>
    <property type="match status" value="1"/>
</dbReference>
<proteinExistence type="inferred from homology"/>
<dbReference type="Proteomes" id="UP000595564">
    <property type="component" value="Chromosome"/>
</dbReference>
<keyword evidence="7" id="KW-1185">Reference proteome</keyword>
<dbReference type="PROSITE" id="PS51671">
    <property type="entry name" value="ACT"/>
    <property type="match status" value="1"/>
</dbReference>
<dbReference type="Gene3D" id="3.30.70.260">
    <property type="match status" value="1"/>
</dbReference>
<evidence type="ECO:0000259" key="5">
    <source>
        <dbReference type="PROSITE" id="PS51880"/>
    </source>
</evidence>
<dbReference type="EMBL" id="AP017470">
    <property type="protein sequence ID" value="BBB32443.1"/>
    <property type="molecule type" value="Genomic_DNA"/>
</dbReference>
<dbReference type="InterPro" id="IPR012675">
    <property type="entry name" value="Beta-grasp_dom_sf"/>
</dbReference>
<dbReference type="InterPro" id="IPR012676">
    <property type="entry name" value="TGS-like"/>
</dbReference>
<feature type="domain" description="TGS" evidence="5">
    <location>
        <begin position="391"/>
        <end position="455"/>
    </location>
</feature>
<dbReference type="SUPFAM" id="SSF81301">
    <property type="entry name" value="Nucleotidyltransferase"/>
    <property type="match status" value="1"/>
</dbReference>
<dbReference type="InterPro" id="IPR002912">
    <property type="entry name" value="ACT_dom"/>
</dbReference>
<keyword evidence="6" id="KW-0808">Transferase</keyword>
<dbReference type="NCBIfam" id="TIGR00691">
    <property type="entry name" value="spoT_relA"/>
    <property type="match status" value="1"/>
</dbReference>
<sequence length="723" mass="83811">MENKYNIVRLDDIIDKFLEYHPDGDPELLIKAFAYASKKHEFAKRKSGLPYIIHPTSVAYIVACHRLDIESIAAAFLHDVVEDTDTPLEEIEEEFGKEVARLVDGLTKVSAIENVSKEEKESANFRKLLISIAQDPRVLIIKLADRLDNMRTLDAMPEHKQKRIAKETLDIYAPLAHAIGMGRIKNELEDLCFKYLWPEEYQKLAEEVEKRKKHYKQYQEEIHEKLLKLMTDKGIKCYIQHRIKHLYSIFRKIRKQNISLNEVYDFLAFRIIIKEEDISRCYEAMGEIHANWIHMPNRWRDFIARPKQNGYQSLHTTLIHKQGIYFEVQIRTESMHKIAEEGIAAHWQYKQGKVAAFEHSEIYNAISKVILKIQENSDKEFLENFRENLGDLTHDITVLTPKGKPISLPEGATPVDFAYAIHTEVGNQCSGAKVDGILVPLNTELKDGNIVEILTNTNGKPSLDWLKFVKTNKAKNKIKAWYREHERQEKIEEGKILLEQGMRKFKIPFAKLDLEAIAQRFKSHKIKSIDDLYFYIAKKNIPLIKVLETIEPSIKKKPKKIVTLPKDLSEELRFERRIRVKGIDNILVTRAKCCNPILGDEIVGYLTKTKGITIHRKDCKNISKLLNLTPEKFVEVEWIEDKNINFTVTIEILTEDMTGMLAKLTNVFEVLNIPIQKVSGMSIKSKDQAQFRFVFSIGSKSQLEALINRIKGLKGVISVWRKR</sequence>
<name>A0A7R6PZA3_9BACT</name>
<protein>
    <submittedName>
        <fullName evidence="6">GTP pyrophosphokinase</fullName>
        <ecNumber evidence="6">2.7.6.5</ecNumber>
    </submittedName>
</protein>
<dbReference type="Gene3D" id="3.30.460.10">
    <property type="entry name" value="Beta Polymerase, domain 2"/>
    <property type="match status" value="1"/>
</dbReference>
<dbReference type="GO" id="GO:0008728">
    <property type="term" value="F:GTP diphosphokinase activity"/>
    <property type="evidence" value="ECO:0007669"/>
    <property type="project" value="UniProtKB-EC"/>
</dbReference>
<evidence type="ECO:0000313" key="7">
    <source>
        <dbReference type="Proteomes" id="UP000595564"/>
    </source>
</evidence>
<dbReference type="GO" id="GO:0015969">
    <property type="term" value="P:guanosine tetraphosphate metabolic process"/>
    <property type="evidence" value="ECO:0007669"/>
    <property type="project" value="InterPro"/>
</dbReference>
<dbReference type="KEGG" id="thyd:TTHT_0885"/>
<evidence type="ECO:0000256" key="1">
    <source>
        <dbReference type="ARBA" id="ARBA00025704"/>
    </source>
</evidence>
<dbReference type="EC" id="2.7.6.5" evidence="6"/>
<dbReference type="InterPro" id="IPR007685">
    <property type="entry name" value="RelA_SpoT"/>
</dbReference>
<dbReference type="PROSITE" id="PS51831">
    <property type="entry name" value="HD"/>
    <property type="match status" value="1"/>
</dbReference>
<dbReference type="Gene3D" id="1.10.3210.10">
    <property type="entry name" value="Hypothetical protein af1432"/>
    <property type="match status" value="1"/>
</dbReference>
<dbReference type="InterPro" id="IPR043519">
    <property type="entry name" value="NT_sf"/>
</dbReference>
<dbReference type="SUPFAM" id="SSF55021">
    <property type="entry name" value="ACT-like"/>
    <property type="match status" value="1"/>
</dbReference>
<dbReference type="SUPFAM" id="SSF81271">
    <property type="entry name" value="TGS-like"/>
    <property type="match status" value="1"/>
</dbReference>
<organism evidence="6 7">
    <name type="scientific">Thermotomaculum hydrothermale</name>
    <dbReference type="NCBI Taxonomy" id="981385"/>
    <lineage>
        <taxon>Bacteria</taxon>
        <taxon>Pseudomonadati</taxon>
        <taxon>Acidobacteriota</taxon>
        <taxon>Holophagae</taxon>
        <taxon>Thermotomaculales</taxon>
        <taxon>Thermotomaculaceae</taxon>
        <taxon>Thermotomaculum</taxon>
    </lineage>
</organism>
<keyword evidence="6" id="KW-0418">Kinase</keyword>
<dbReference type="AlphaFoldDB" id="A0A7R6PZA3"/>
<dbReference type="CDD" id="cd05399">
    <property type="entry name" value="NT_Rel-Spo_like"/>
    <property type="match status" value="1"/>
</dbReference>
<evidence type="ECO:0000256" key="2">
    <source>
        <dbReference type="RuleBase" id="RU003847"/>
    </source>
</evidence>
<dbReference type="Pfam" id="PF04607">
    <property type="entry name" value="RelA_SpoT"/>
    <property type="match status" value="1"/>
</dbReference>
<evidence type="ECO:0000313" key="6">
    <source>
        <dbReference type="EMBL" id="BBB32443.1"/>
    </source>
</evidence>
<evidence type="ECO:0000259" key="4">
    <source>
        <dbReference type="PROSITE" id="PS51831"/>
    </source>
</evidence>
<dbReference type="InterPro" id="IPR003607">
    <property type="entry name" value="HD/PDEase_dom"/>
</dbReference>
<feature type="domain" description="ACT" evidence="3">
    <location>
        <begin position="649"/>
        <end position="723"/>
    </location>
</feature>
<dbReference type="GO" id="GO:0005886">
    <property type="term" value="C:plasma membrane"/>
    <property type="evidence" value="ECO:0007669"/>
    <property type="project" value="TreeGrafter"/>
</dbReference>
<accession>A0A7R6PZA3</accession>
<dbReference type="Gene3D" id="3.10.20.30">
    <property type="match status" value="1"/>
</dbReference>
<reference evidence="6 7" key="1">
    <citation type="journal article" date="2012" name="Extremophiles">
        <title>Thermotomaculum hydrothermale gen. nov., sp. nov., a novel heterotrophic thermophile within the phylum Acidobacteria from a deep-sea hydrothermal vent chimney in the Southern Okinawa Trough.</title>
        <authorList>
            <person name="Izumi H."/>
            <person name="Nunoura T."/>
            <person name="Miyazaki M."/>
            <person name="Mino S."/>
            <person name="Toki T."/>
            <person name="Takai K."/>
            <person name="Sako Y."/>
            <person name="Sawabe T."/>
            <person name="Nakagawa S."/>
        </authorList>
    </citation>
    <scope>NUCLEOTIDE SEQUENCE [LARGE SCALE GENOMIC DNA]</scope>
    <source>
        <strain evidence="6 7">AC55</strain>
    </source>
</reference>
<dbReference type="SMART" id="SM00954">
    <property type="entry name" value="RelA_SpoT"/>
    <property type="match status" value="1"/>
</dbReference>
<dbReference type="PANTHER" id="PTHR21262:SF31">
    <property type="entry name" value="GTP PYROPHOSPHOKINASE"/>
    <property type="match status" value="1"/>
</dbReference>
<gene>
    <name evidence="6" type="primary">relA</name>
    <name evidence="6" type="ORF">TTHT_0885</name>
</gene>
<feature type="domain" description="HD" evidence="4">
    <location>
        <begin position="51"/>
        <end position="150"/>
    </location>
</feature>
<dbReference type="InterPro" id="IPR006674">
    <property type="entry name" value="HD_domain"/>
</dbReference>
<dbReference type="FunFam" id="1.10.3210.10:FF:000001">
    <property type="entry name" value="GTP pyrophosphokinase RelA"/>
    <property type="match status" value="1"/>
</dbReference>
<dbReference type="InterPro" id="IPR004811">
    <property type="entry name" value="RelA/Spo_fam"/>
</dbReference>
<dbReference type="GO" id="GO:0016301">
    <property type="term" value="F:kinase activity"/>
    <property type="evidence" value="ECO:0007669"/>
    <property type="project" value="UniProtKB-KW"/>
</dbReference>
<evidence type="ECO:0000259" key="3">
    <source>
        <dbReference type="PROSITE" id="PS51671"/>
    </source>
</evidence>
<dbReference type="FunFam" id="3.10.20.30:FF:000002">
    <property type="entry name" value="GTP pyrophosphokinase (RelA/SpoT)"/>
    <property type="match status" value="1"/>
</dbReference>
<dbReference type="Pfam" id="PF02824">
    <property type="entry name" value="TGS"/>
    <property type="match status" value="1"/>
</dbReference>
<dbReference type="InterPro" id="IPR033655">
    <property type="entry name" value="TGS_RelA/SpoT"/>
</dbReference>
<dbReference type="RefSeq" id="WP_201328792.1">
    <property type="nucleotide sequence ID" value="NZ_AP017470.1"/>
</dbReference>
<dbReference type="InterPro" id="IPR045865">
    <property type="entry name" value="ACT-like_dom_sf"/>
</dbReference>
<dbReference type="CDD" id="cd00077">
    <property type="entry name" value="HDc"/>
    <property type="match status" value="1"/>
</dbReference>
<comment type="function">
    <text evidence="2">In eubacteria ppGpp (guanosine 3'-diphosphate 5'-diphosphate) is a mediator of the stringent response that coordinates a variety of cellular activities in response to changes in nutritional abundance.</text>
</comment>
<comment type="pathway">
    <text evidence="1">Purine metabolism.</text>
</comment>
<comment type="similarity">
    <text evidence="2">Belongs to the relA/spoT family.</text>
</comment>